<accession>A0ABU5VPX6</accession>
<feature type="transmembrane region" description="Helical" evidence="9">
    <location>
        <begin position="166"/>
        <end position="185"/>
    </location>
</feature>
<sequence>MSYLRKILTLTYYQMRSRYRKTLAGFIWVIANPIINFSVQALVFKLILKINIDQYPAFLLSGLLPWFFISQSVTALSGSLVGSRDLLLGFKISPMDIIASQVLDNFVNYIVAALFLIITLMTFGLVKISGLQVLLFFANSLVLLPFVFIITGIVSFLHVFYRDVQFVTSFVMNIAFFLTPIFYTIQYVNPEYQWIYNLNIFYPIVALFQDSFHSLNLRAWAKDLVITVGIIITCSGILKLLMTKKMKDFYINV</sequence>
<dbReference type="Proteomes" id="UP001302274">
    <property type="component" value="Unassembled WGS sequence"/>
</dbReference>
<feature type="domain" description="ABC transmembrane type-2" evidence="10">
    <location>
        <begin position="24"/>
        <end position="245"/>
    </location>
</feature>
<proteinExistence type="inferred from homology"/>
<organism evidence="11 12">
    <name type="scientific">Bacteriovorax antarcticus</name>
    <dbReference type="NCBI Taxonomy" id="3088717"/>
    <lineage>
        <taxon>Bacteria</taxon>
        <taxon>Pseudomonadati</taxon>
        <taxon>Bdellovibrionota</taxon>
        <taxon>Bacteriovoracia</taxon>
        <taxon>Bacteriovoracales</taxon>
        <taxon>Bacteriovoracaceae</taxon>
        <taxon>Bacteriovorax</taxon>
    </lineage>
</organism>
<keyword evidence="3 9" id="KW-0813">Transport</keyword>
<comment type="similarity">
    <text evidence="2 9">Belongs to the ABC-2 integral membrane protein family.</text>
</comment>
<evidence type="ECO:0000256" key="1">
    <source>
        <dbReference type="ARBA" id="ARBA00004429"/>
    </source>
</evidence>
<evidence type="ECO:0000256" key="7">
    <source>
        <dbReference type="ARBA" id="ARBA00022989"/>
    </source>
</evidence>
<protein>
    <recommendedName>
        <fullName evidence="9">Transport permease protein</fullName>
    </recommendedName>
</protein>
<feature type="transmembrane region" description="Helical" evidence="9">
    <location>
        <begin position="106"/>
        <end position="126"/>
    </location>
</feature>
<comment type="caution">
    <text evidence="11">The sequence shown here is derived from an EMBL/GenBank/DDBJ whole genome shotgun (WGS) entry which is preliminary data.</text>
</comment>
<dbReference type="PANTHER" id="PTHR30413:SF8">
    <property type="entry name" value="TRANSPORT PERMEASE PROTEIN"/>
    <property type="match status" value="1"/>
</dbReference>
<keyword evidence="5" id="KW-0997">Cell inner membrane</keyword>
<keyword evidence="8 9" id="KW-0472">Membrane</keyword>
<comment type="subcellular location">
    <subcellularLocation>
        <location evidence="1">Cell inner membrane</location>
        <topology evidence="1">Multi-pass membrane protein</topology>
    </subcellularLocation>
    <subcellularLocation>
        <location evidence="9">Cell membrane</location>
        <topology evidence="9">Multi-pass membrane protein</topology>
    </subcellularLocation>
</comment>
<evidence type="ECO:0000313" key="11">
    <source>
        <dbReference type="EMBL" id="MEA9354972.1"/>
    </source>
</evidence>
<dbReference type="Pfam" id="PF01061">
    <property type="entry name" value="ABC2_membrane"/>
    <property type="match status" value="1"/>
</dbReference>
<dbReference type="EMBL" id="JAYGJQ010000001">
    <property type="protein sequence ID" value="MEA9354972.1"/>
    <property type="molecule type" value="Genomic_DNA"/>
</dbReference>
<evidence type="ECO:0000256" key="2">
    <source>
        <dbReference type="ARBA" id="ARBA00007783"/>
    </source>
</evidence>
<dbReference type="InterPro" id="IPR047817">
    <property type="entry name" value="ABC2_TM_bact-type"/>
</dbReference>
<evidence type="ECO:0000259" key="10">
    <source>
        <dbReference type="PROSITE" id="PS51012"/>
    </source>
</evidence>
<keyword evidence="7 9" id="KW-1133">Transmembrane helix</keyword>
<dbReference type="PANTHER" id="PTHR30413">
    <property type="entry name" value="INNER MEMBRANE TRANSPORT PERMEASE"/>
    <property type="match status" value="1"/>
</dbReference>
<evidence type="ECO:0000313" key="12">
    <source>
        <dbReference type="Proteomes" id="UP001302274"/>
    </source>
</evidence>
<dbReference type="InterPro" id="IPR013525">
    <property type="entry name" value="ABC2_TM"/>
</dbReference>
<keyword evidence="4 9" id="KW-1003">Cell membrane</keyword>
<evidence type="ECO:0000256" key="8">
    <source>
        <dbReference type="ARBA" id="ARBA00023136"/>
    </source>
</evidence>
<feature type="transmembrane region" description="Helical" evidence="9">
    <location>
        <begin position="55"/>
        <end position="81"/>
    </location>
</feature>
<keyword evidence="12" id="KW-1185">Reference proteome</keyword>
<feature type="transmembrane region" description="Helical" evidence="9">
    <location>
        <begin position="224"/>
        <end position="242"/>
    </location>
</feature>
<evidence type="ECO:0000256" key="4">
    <source>
        <dbReference type="ARBA" id="ARBA00022475"/>
    </source>
</evidence>
<keyword evidence="6 9" id="KW-0812">Transmembrane</keyword>
<name>A0ABU5VPX6_9BACT</name>
<reference evidence="11 12" key="1">
    <citation type="submission" date="2023-11" db="EMBL/GenBank/DDBJ databases">
        <title>A Novel Polar Bacteriovorax (B. antarcticus) Isolated from the Biocrust in Antarctica.</title>
        <authorList>
            <person name="Mun W."/>
            <person name="Choi S.Y."/>
            <person name="Mitchell R.J."/>
        </authorList>
    </citation>
    <scope>NUCLEOTIDE SEQUENCE [LARGE SCALE GENOMIC DNA]</scope>
    <source>
        <strain evidence="11 12">PP10</strain>
    </source>
</reference>
<evidence type="ECO:0000256" key="5">
    <source>
        <dbReference type="ARBA" id="ARBA00022519"/>
    </source>
</evidence>
<feature type="transmembrane region" description="Helical" evidence="9">
    <location>
        <begin position="25"/>
        <end position="48"/>
    </location>
</feature>
<evidence type="ECO:0000256" key="9">
    <source>
        <dbReference type="RuleBase" id="RU361157"/>
    </source>
</evidence>
<feature type="transmembrane region" description="Helical" evidence="9">
    <location>
        <begin position="133"/>
        <end position="160"/>
    </location>
</feature>
<dbReference type="PROSITE" id="PS51012">
    <property type="entry name" value="ABC_TM2"/>
    <property type="match status" value="1"/>
</dbReference>
<gene>
    <name evidence="11" type="ORF">SHI21_02105</name>
</gene>
<evidence type="ECO:0000256" key="6">
    <source>
        <dbReference type="ARBA" id="ARBA00022692"/>
    </source>
</evidence>
<dbReference type="RefSeq" id="WP_323574462.1">
    <property type="nucleotide sequence ID" value="NZ_JAYGJQ010000001.1"/>
</dbReference>
<evidence type="ECO:0000256" key="3">
    <source>
        <dbReference type="ARBA" id="ARBA00022448"/>
    </source>
</evidence>